<proteinExistence type="predicted"/>
<dbReference type="EMBL" id="GBEZ01007878">
    <property type="protein sequence ID" value="JAC77615.1"/>
    <property type="molecule type" value="Transcribed_RNA"/>
</dbReference>
<accession>A0A061S426</accession>
<sequence length="138" mass="15282">MLKLQDRGIEYGLALLSRGSAGDWKRISEEQKTNLACQIFNFADKAGDGVVEKFDLYRCLVHGPVGCYNCLCSALPTHKGWLRGHFCVDAYCSFALPSPSTAGVFRCYASFVLKIAVSFETEKLYVIGGETSQMFRCS</sequence>
<organism evidence="1">
    <name type="scientific">Tetraselmis sp. GSL018</name>
    <dbReference type="NCBI Taxonomy" id="582737"/>
    <lineage>
        <taxon>Eukaryota</taxon>
        <taxon>Viridiplantae</taxon>
        <taxon>Chlorophyta</taxon>
        <taxon>core chlorophytes</taxon>
        <taxon>Chlorodendrophyceae</taxon>
        <taxon>Chlorodendrales</taxon>
        <taxon>Chlorodendraceae</taxon>
        <taxon>Tetraselmis</taxon>
    </lineage>
</organism>
<name>A0A061S426_9CHLO</name>
<reference evidence="1" key="1">
    <citation type="submission" date="2014-05" db="EMBL/GenBank/DDBJ databases">
        <title>The transcriptome of the halophilic microalga Tetraselmis sp. GSL018 isolated from the Great Salt Lake, Utah.</title>
        <authorList>
            <person name="Jinkerson R.E."/>
            <person name="D'Adamo S."/>
            <person name="Posewitz M.C."/>
        </authorList>
    </citation>
    <scope>NUCLEOTIDE SEQUENCE</scope>
    <source>
        <strain evidence="1">GSL018</strain>
    </source>
</reference>
<dbReference type="AlphaFoldDB" id="A0A061S426"/>
<dbReference type="InterPro" id="IPR000318">
    <property type="entry name" value="Nase_comp1_CS"/>
</dbReference>
<protein>
    <recommendedName>
        <fullName evidence="2">EF-hand domain-containing protein</fullName>
    </recommendedName>
</protein>
<evidence type="ECO:0000313" key="1">
    <source>
        <dbReference type="EMBL" id="JAC77615.1"/>
    </source>
</evidence>
<evidence type="ECO:0008006" key="2">
    <source>
        <dbReference type="Google" id="ProtNLM"/>
    </source>
</evidence>
<gene>
    <name evidence="1" type="ORF">TSPGSL018_17235</name>
</gene>
<dbReference type="PROSITE" id="PS00699">
    <property type="entry name" value="NITROGENASE_1_1"/>
    <property type="match status" value="1"/>
</dbReference>